<evidence type="ECO:0000256" key="6">
    <source>
        <dbReference type="HAMAP-Rule" id="MF_01306"/>
    </source>
</evidence>
<evidence type="ECO:0000256" key="1">
    <source>
        <dbReference type="ARBA" id="ARBA00007465"/>
    </source>
</evidence>
<reference evidence="11" key="3">
    <citation type="submission" date="2021-05" db="EMBL/GenBank/DDBJ databases">
        <title>Protein family content uncovers lineage relationships and bacterial pathway maintenance mechanisms in DPANN archaea.</title>
        <authorList>
            <person name="Castelle C.J."/>
            <person name="Meheust R."/>
            <person name="Jaffe A.L."/>
            <person name="Seitz K."/>
            <person name="Gong X."/>
            <person name="Baker B.J."/>
            <person name="Banfield J.F."/>
        </authorList>
    </citation>
    <scope>NUCLEOTIDE SEQUENCE</scope>
    <source>
        <strain evidence="11">RIFCSPLOWO2_01_FULL_43_13</strain>
    </source>
</reference>
<organism evidence="10 12">
    <name type="scientific">Candidatus Iainarchaeum sp</name>
    <dbReference type="NCBI Taxonomy" id="3101447"/>
    <lineage>
        <taxon>Archaea</taxon>
        <taxon>Candidatus Iainarchaeota</taxon>
        <taxon>Candidatus Iainarchaeia</taxon>
        <taxon>Candidatus Iainarchaeales</taxon>
        <taxon>Candidatus Iainarchaeaceae</taxon>
        <taxon>Candidatus Iainarchaeum</taxon>
    </lineage>
</organism>
<dbReference type="CDD" id="cd00165">
    <property type="entry name" value="S4"/>
    <property type="match status" value="1"/>
</dbReference>
<dbReference type="SMART" id="SM01390">
    <property type="entry name" value="Ribosomal_S4"/>
    <property type="match status" value="1"/>
</dbReference>
<dbReference type="InterPro" id="IPR002942">
    <property type="entry name" value="S4_RNA-bd"/>
</dbReference>
<keyword evidence="2 6" id="KW-0699">rRNA-binding</keyword>
<proteinExistence type="inferred from homology"/>
<dbReference type="PANTHER" id="PTHR11831:SF5">
    <property type="entry name" value="40S RIBOSOMAL PROTEIN S9"/>
    <property type="match status" value="1"/>
</dbReference>
<comment type="caution">
    <text evidence="10">The sequence shown here is derived from an EMBL/GenBank/DDBJ whole genome shotgun (WGS) entry which is preliminary data.</text>
</comment>
<dbReference type="Gene3D" id="3.10.290.10">
    <property type="entry name" value="RNA-binding S4 domain"/>
    <property type="match status" value="1"/>
</dbReference>
<dbReference type="PANTHER" id="PTHR11831">
    <property type="entry name" value="30S 40S RIBOSOMAL PROTEIN"/>
    <property type="match status" value="1"/>
</dbReference>
<dbReference type="GO" id="GO:0006412">
    <property type="term" value="P:translation"/>
    <property type="evidence" value="ECO:0007669"/>
    <property type="project" value="UniProtKB-UniRule"/>
</dbReference>
<evidence type="ECO:0000256" key="4">
    <source>
        <dbReference type="ARBA" id="ARBA00022980"/>
    </source>
</evidence>
<reference evidence="12" key="1">
    <citation type="journal article" date="2020" name="bioRxiv">
        <title>A rank-normalized archaeal taxonomy based on genome phylogeny resolves widespread incomplete and uneven classifications.</title>
        <authorList>
            <person name="Rinke C."/>
            <person name="Chuvochina M."/>
            <person name="Mussig A.J."/>
            <person name="Chaumeil P.-A."/>
            <person name="Waite D.W."/>
            <person name="Whitman W.B."/>
            <person name="Parks D.H."/>
            <person name="Hugenholtz P."/>
        </authorList>
    </citation>
    <scope>NUCLEOTIDE SEQUENCE [LARGE SCALE GENOMIC DNA]</scope>
</reference>
<dbReference type="SMART" id="SM00363">
    <property type="entry name" value="S4"/>
    <property type="match status" value="1"/>
</dbReference>
<dbReference type="GO" id="GO:0015935">
    <property type="term" value="C:small ribosomal subunit"/>
    <property type="evidence" value="ECO:0007669"/>
    <property type="project" value="InterPro"/>
</dbReference>
<evidence type="ECO:0000259" key="8">
    <source>
        <dbReference type="SMART" id="SM00363"/>
    </source>
</evidence>
<dbReference type="Proteomes" id="UP000590964">
    <property type="component" value="Unassembled WGS sequence"/>
</dbReference>
<comment type="subunit">
    <text evidence="6">Part of the 30S ribosomal subunit. Contacts protein S5. The interaction surface between S4 and S5 is involved in control of translational fidelity.</text>
</comment>
<feature type="compositionally biased region" description="Basic and acidic residues" evidence="7">
    <location>
        <begin position="164"/>
        <end position="183"/>
    </location>
</feature>
<keyword evidence="5 6" id="KW-0687">Ribonucleoprotein</keyword>
<keyword evidence="3 6" id="KW-0694">RNA-binding</keyword>
<dbReference type="GO" id="GO:0042274">
    <property type="term" value="P:ribosomal small subunit biogenesis"/>
    <property type="evidence" value="ECO:0007669"/>
    <property type="project" value="TreeGrafter"/>
</dbReference>
<evidence type="ECO:0000256" key="2">
    <source>
        <dbReference type="ARBA" id="ARBA00022730"/>
    </source>
</evidence>
<feature type="domain" description="Small ribosomal subunit protein uS4 N-terminal" evidence="9">
    <location>
        <begin position="5"/>
        <end position="102"/>
    </location>
</feature>
<dbReference type="SUPFAM" id="SSF55174">
    <property type="entry name" value="Alpha-L RNA-binding motif"/>
    <property type="match status" value="1"/>
</dbReference>
<dbReference type="Proteomes" id="UP000680185">
    <property type="component" value="Unassembled WGS sequence"/>
</dbReference>
<dbReference type="InterPro" id="IPR018079">
    <property type="entry name" value="Ribosomal_uS4_CS"/>
</dbReference>
<dbReference type="AlphaFoldDB" id="A0A7J4JZF8"/>
<evidence type="ECO:0000256" key="7">
    <source>
        <dbReference type="SAM" id="MobiDB-lite"/>
    </source>
</evidence>
<evidence type="ECO:0000313" key="12">
    <source>
        <dbReference type="Proteomes" id="UP000590964"/>
    </source>
</evidence>
<keyword evidence="4 6" id="KW-0689">Ribosomal protein</keyword>
<evidence type="ECO:0000256" key="3">
    <source>
        <dbReference type="ARBA" id="ARBA00022884"/>
    </source>
</evidence>
<feature type="region of interest" description="Disordered" evidence="7">
    <location>
        <begin position="164"/>
        <end position="205"/>
    </location>
</feature>
<comment type="similarity">
    <text evidence="1 6">Belongs to the universal ribosomal protein uS4 family.</text>
</comment>
<evidence type="ECO:0000259" key="9">
    <source>
        <dbReference type="SMART" id="SM01390"/>
    </source>
</evidence>
<reference evidence="11" key="2">
    <citation type="submission" date="2021-03" db="EMBL/GenBank/DDBJ databases">
        <authorList>
            <person name="Jaffe A."/>
        </authorList>
    </citation>
    <scope>NUCLEOTIDE SEQUENCE</scope>
    <source>
        <strain evidence="11">RIFCSPLOWO2_01_FULL_43_13</strain>
    </source>
</reference>
<gene>
    <name evidence="6" type="primary">rps4</name>
    <name evidence="10" type="ORF">HA222_01210</name>
    <name evidence="11" type="ORF">J4478_02755</name>
</gene>
<evidence type="ECO:0000313" key="10">
    <source>
        <dbReference type="EMBL" id="HIH21267.1"/>
    </source>
</evidence>
<dbReference type="EMBL" id="JAGVWB010000019">
    <property type="protein sequence ID" value="MBS3058297.1"/>
    <property type="molecule type" value="Genomic_DNA"/>
</dbReference>
<feature type="domain" description="RNA-binding S4" evidence="8">
    <location>
        <begin position="103"/>
        <end position="167"/>
    </location>
</feature>
<dbReference type="PROSITE" id="PS00632">
    <property type="entry name" value="RIBOSOMAL_S4"/>
    <property type="match status" value="1"/>
</dbReference>
<dbReference type="InterPro" id="IPR036986">
    <property type="entry name" value="S4_RNA-bd_sf"/>
</dbReference>
<sequence>MGDPKKKRKKFEKPRKVWDAERLETDRKLLEKYGLKNMRELWRARTMLRLKRQNARKMLALPIQKRERLEKELIGSLARIGLLKENAGIDDVLSLEVEALLERRLQTIVLRKNLALTPKQARQFITHGKIAVGGKKVTIPSFLVSTGLEASVGYFKEPMKIAIEEKPKQKSTKEEFEEAKPSEDLENPESQEEAKEIIEEKEGEE</sequence>
<evidence type="ECO:0000256" key="5">
    <source>
        <dbReference type="ARBA" id="ARBA00023274"/>
    </source>
</evidence>
<dbReference type="Pfam" id="PF01479">
    <property type="entry name" value="S4"/>
    <property type="match status" value="1"/>
</dbReference>
<dbReference type="InterPro" id="IPR005710">
    <property type="entry name" value="Ribosomal_uS4_euk/arc"/>
</dbReference>
<dbReference type="NCBIfam" id="NF003139">
    <property type="entry name" value="PRK04051.1"/>
    <property type="match status" value="1"/>
</dbReference>
<dbReference type="NCBIfam" id="TIGR01018">
    <property type="entry name" value="uS4_arch"/>
    <property type="match status" value="1"/>
</dbReference>
<dbReference type="GO" id="GO:0019843">
    <property type="term" value="F:rRNA binding"/>
    <property type="evidence" value="ECO:0007669"/>
    <property type="project" value="UniProtKB-UniRule"/>
</dbReference>
<dbReference type="GO" id="GO:0003735">
    <property type="term" value="F:structural constituent of ribosome"/>
    <property type="evidence" value="ECO:0007669"/>
    <property type="project" value="InterPro"/>
</dbReference>
<dbReference type="InterPro" id="IPR022801">
    <property type="entry name" value="Ribosomal_uS4"/>
</dbReference>
<comment type="function">
    <text evidence="6">One of the primary rRNA binding proteins, it binds directly to 16S rRNA where it nucleates assembly of the body of the 30S subunit.</text>
</comment>
<dbReference type="InterPro" id="IPR022802">
    <property type="entry name" value="Ribosomal_uS4_arc"/>
</dbReference>
<name>A0A7J4JZF8_9ARCH</name>
<evidence type="ECO:0000313" key="11">
    <source>
        <dbReference type="EMBL" id="MBS3058297.1"/>
    </source>
</evidence>
<accession>A0A7J4JZF8</accession>
<dbReference type="PROSITE" id="PS50889">
    <property type="entry name" value="S4"/>
    <property type="match status" value="1"/>
</dbReference>
<dbReference type="EMBL" id="DUFW01000019">
    <property type="protein sequence ID" value="HIH21267.1"/>
    <property type="molecule type" value="Genomic_DNA"/>
</dbReference>
<comment type="function">
    <text evidence="6">With S5 and S12 plays an important role in translational accuracy.</text>
</comment>
<dbReference type="InterPro" id="IPR001912">
    <property type="entry name" value="Ribosomal_uS4_N"/>
</dbReference>
<dbReference type="HAMAP" id="MF_01306_A">
    <property type="entry name" value="Ribosomal_uS4_A"/>
    <property type="match status" value="1"/>
</dbReference>
<feature type="compositionally biased region" description="Basic and acidic residues" evidence="7">
    <location>
        <begin position="192"/>
        <end position="205"/>
    </location>
</feature>
<protein>
    <recommendedName>
        <fullName evidence="6">Small ribosomal subunit protein uS4</fullName>
    </recommendedName>
</protein>